<feature type="non-terminal residue" evidence="3">
    <location>
        <position position="106"/>
    </location>
</feature>
<evidence type="ECO:0000256" key="1">
    <source>
        <dbReference type="ARBA" id="ARBA00004196"/>
    </source>
</evidence>
<organism evidence="3 4">
    <name type="scientific">Pseudomonas syringae pv. actinidiae ICMP 19096</name>
    <dbReference type="NCBI Taxonomy" id="1194405"/>
    <lineage>
        <taxon>Bacteria</taxon>
        <taxon>Pseudomonadati</taxon>
        <taxon>Pseudomonadota</taxon>
        <taxon>Gammaproteobacteria</taxon>
        <taxon>Pseudomonadales</taxon>
        <taxon>Pseudomonadaceae</taxon>
        <taxon>Pseudomonas</taxon>
        <taxon>Pseudomonas syringae</taxon>
    </lineage>
</organism>
<accession>A0A656K096</accession>
<feature type="domain" description="Multidrug export protein EmrA/FarA alpha-helical hairpin" evidence="2">
    <location>
        <begin position="2"/>
        <end position="99"/>
    </location>
</feature>
<proteinExistence type="predicted"/>
<sequence length="106" mass="11148">GLYSNVDGMKAQLAAQRTAVQTAQDNYNRRRSLAAGGAISQEELSHARDSLTSAQSALNNIQQQLSTSVALVDDTVVSSHPDVKAAAAQLRQAFLANARSTLVAPV</sequence>
<dbReference type="InterPro" id="IPR058633">
    <property type="entry name" value="EmrA/FarA_HH"/>
</dbReference>
<comment type="caution">
    <text evidence="3">The sequence shown here is derived from an EMBL/GenBank/DDBJ whole genome shotgun (WGS) entry which is preliminary data.</text>
</comment>
<evidence type="ECO:0000313" key="3">
    <source>
        <dbReference type="EMBL" id="EPN64133.1"/>
    </source>
</evidence>
<dbReference type="PANTHER" id="PTHR30386:SF19">
    <property type="entry name" value="MULTIDRUG EXPORT PROTEIN EMRA-RELATED"/>
    <property type="match status" value="1"/>
</dbReference>
<dbReference type="PANTHER" id="PTHR30386">
    <property type="entry name" value="MEMBRANE FUSION SUBUNIT OF EMRAB-TOLC MULTIDRUG EFFLUX PUMP"/>
    <property type="match status" value="1"/>
</dbReference>
<dbReference type="InterPro" id="IPR050739">
    <property type="entry name" value="MFP"/>
</dbReference>
<reference evidence="3 4" key="1">
    <citation type="journal article" date="2013" name="PLoS Pathog.">
        <title>Genomic analysis of the Kiwifruit pathogen Pseudomonas syringae pv. actinidiae provides insight into the origins of an emergent plant disease.</title>
        <authorList>
            <person name="McCann H.C."/>
            <person name="Rikkerink E.H."/>
            <person name="Bertels F."/>
            <person name="Fiers M."/>
            <person name="Lu A."/>
            <person name="Rees-George J."/>
            <person name="Andersen M.T."/>
            <person name="Gleave A.P."/>
            <person name="Haubold B."/>
            <person name="Wohlers M.W."/>
            <person name="Guttman D.S."/>
            <person name="Wang P.W."/>
            <person name="Straub C."/>
            <person name="Vanneste J.L."/>
            <person name="Rainey P.B."/>
            <person name="Templeton M.D."/>
        </authorList>
    </citation>
    <scope>NUCLEOTIDE SEQUENCE [LARGE SCALE GENOMIC DNA]</scope>
    <source>
        <strain evidence="3 4">ICMP 19096</strain>
    </source>
</reference>
<gene>
    <name evidence="3" type="ORF">A245_10777</name>
</gene>
<dbReference type="AlphaFoldDB" id="A0A656K096"/>
<dbReference type="GO" id="GO:0030313">
    <property type="term" value="C:cell envelope"/>
    <property type="evidence" value="ECO:0007669"/>
    <property type="project" value="UniProtKB-SubCell"/>
</dbReference>
<comment type="subcellular location">
    <subcellularLocation>
        <location evidence="1">Cell envelope</location>
    </subcellularLocation>
</comment>
<dbReference type="EMBL" id="AOKF01000901">
    <property type="protein sequence ID" value="EPN64133.1"/>
    <property type="molecule type" value="Genomic_DNA"/>
</dbReference>
<name>A0A656K096_PSESF</name>
<dbReference type="Gene3D" id="1.10.287.470">
    <property type="entry name" value="Helix hairpin bin"/>
    <property type="match status" value="1"/>
</dbReference>
<dbReference type="Proteomes" id="UP000018849">
    <property type="component" value="Unassembled WGS sequence"/>
</dbReference>
<dbReference type="Pfam" id="PF25885">
    <property type="entry name" value="HH_EMRA"/>
    <property type="match status" value="1"/>
</dbReference>
<dbReference type="SUPFAM" id="SSF56954">
    <property type="entry name" value="Outer membrane efflux proteins (OEP)"/>
    <property type="match status" value="1"/>
</dbReference>
<protein>
    <submittedName>
        <fullName evidence="3">Multidrug resistance protein</fullName>
    </submittedName>
</protein>
<feature type="non-terminal residue" evidence="3">
    <location>
        <position position="1"/>
    </location>
</feature>
<evidence type="ECO:0000313" key="4">
    <source>
        <dbReference type="Proteomes" id="UP000018849"/>
    </source>
</evidence>
<evidence type="ECO:0000259" key="2">
    <source>
        <dbReference type="Pfam" id="PF25885"/>
    </source>
</evidence>